<dbReference type="NCBIfam" id="TIGR02605">
    <property type="entry name" value="CxxC_CxxC_SSSS"/>
    <property type="match status" value="1"/>
</dbReference>
<dbReference type="PANTHER" id="PTHR34404:SF2">
    <property type="entry name" value="CONSERVED SERINE RICH PROTEIN"/>
    <property type="match status" value="1"/>
</dbReference>
<feature type="compositionally biased region" description="Low complexity" evidence="1">
    <location>
        <begin position="63"/>
        <end position="80"/>
    </location>
</feature>
<evidence type="ECO:0000313" key="4">
    <source>
        <dbReference type="Proteomes" id="UP001529421"/>
    </source>
</evidence>
<feature type="region of interest" description="Disordered" evidence="1">
    <location>
        <begin position="51"/>
        <end position="91"/>
    </location>
</feature>
<dbReference type="Pfam" id="PF09723">
    <property type="entry name" value="Zn_ribbon_8"/>
    <property type="match status" value="1"/>
</dbReference>
<proteinExistence type="predicted"/>
<reference evidence="3 4" key="2">
    <citation type="submission" date="2023-06" db="EMBL/GenBank/DDBJ databases">
        <authorList>
            <person name="Zeman M."/>
            <person name="Kubasova T."/>
            <person name="Jahodarova E."/>
            <person name="Nykrynova M."/>
            <person name="Rychlik I."/>
        </authorList>
    </citation>
    <scope>NUCLEOTIDE SEQUENCE [LARGE SCALE GENOMIC DNA]</scope>
    <source>
        <strain evidence="3 4">154_Feed</strain>
    </source>
</reference>
<keyword evidence="4" id="KW-1185">Reference proteome</keyword>
<sequence length="91" mass="9590">MARYDYRCTACNTVFEVEHGMTEHPEISCPKCGQPATKVFSASGIKFEGSGFYNTDQRGGGSSTAATSGTSDSSSSPSESHSCDNCPHKAN</sequence>
<accession>A0ABT7V6F7</accession>
<reference evidence="4" key="1">
    <citation type="submission" date="2023-06" db="EMBL/GenBank/DDBJ databases">
        <title>Identification and characterization of horizontal gene transfer across gut microbiota members of farm animals based on homology search.</title>
        <authorList>
            <person name="Zeman M."/>
            <person name="Kubasova T."/>
            <person name="Jahodarova E."/>
            <person name="Nykrynova M."/>
            <person name="Rychlik I."/>
        </authorList>
    </citation>
    <scope>NUCLEOTIDE SEQUENCE [LARGE SCALE GENOMIC DNA]</scope>
    <source>
        <strain evidence="4">154_Feed</strain>
    </source>
</reference>
<dbReference type="EMBL" id="JAUDDZ010000001">
    <property type="protein sequence ID" value="MDM8274081.1"/>
    <property type="molecule type" value="Genomic_DNA"/>
</dbReference>
<evidence type="ECO:0000256" key="1">
    <source>
        <dbReference type="SAM" id="MobiDB-lite"/>
    </source>
</evidence>
<name>A0ABT7V6F7_9ACTN</name>
<dbReference type="Gene3D" id="2.20.28.30">
    <property type="entry name" value="RNA polymerase ii, chain L"/>
    <property type="match status" value="1"/>
</dbReference>
<gene>
    <name evidence="3" type="ORF">QUW28_00995</name>
</gene>
<protein>
    <submittedName>
        <fullName evidence="3">Zinc ribbon domain-containing protein</fullName>
    </submittedName>
</protein>
<dbReference type="PANTHER" id="PTHR34404">
    <property type="entry name" value="REGULATORY PROTEIN, FMDB FAMILY"/>
    <property type="match status" value="1"/>
</dbReference>
<dbReference type="InterPro" id="IPR013429">
    <property type="entry name" value="Regulatory_FmdB_Zinc_ribbon"/>
</dbReference>
<feature type="domain" description="Putative regulatory protein FmdB zinc ribbon" evidence="2">
    <location>
        <begin position="1"/>
        <end position="41"/>
    </location>
</feature>
<evidence type="ECO:0000259" key="2">
    <source>
        <dbReference type="SMART" id="SM00834"/>
    </source>
</evidence>
<comment type="caution">
    <text evidence="3">The sequence shown here is derived from an EMBL/GenBank/DDBJ whole genome shotgun (WGS) entry which is preliminary data.</text>
</comment>
<evidence type="ECO:0000313" key="3">
    <source>
        <dbReference type="EMBL" id="MDM8274081.1"/>
    </source>
</evidence>
<dbReference type="Proteomes" id="UP001529421">
    <property type="component" value="Unassembled WGS sequence"/>
</dbReference>
<dbReference type="RefSeq" id="WP_204671186.1">
    <property type="nucleotide sequence ID" value="NZ_JACJKQ010000001.1"/>
</dbReference>
<organism evidence="3 4">
    <name type="scientific">Enorma phocaeensis</name>
    <dbReference type="NCBI Taxonomy" id="1871019"/>
    <lineage>
        <taxon>Bacteria</taxon>
        <taxon>Bacillati</taxon>
        <taxon>Actinomycetota</taxon>
        <taxon>Coriobacteriia</taxon>
        <taxon>Coriobacteriales</taxon>
        <taxon>Coriobacteriaceae</taxon>
        <taxon>Enorma</taxon>
    </lineage>
</organism>
<dbReference type="SMART" id="SM00834">
    <property type="entry name" value="CxxC_CXXC_SSSS"/>
    <property type="match status" value="1"/>
</dbReference>